<sequence length="108" mass="11875">MGLLQLAVDAWVGTAAFALARRSGVLLPPKLEFVHNETARNVLRRYLQAGESTVEKLESVQQAIRLRSASPRTPGATSSQALRKMSSGAEKLLGHGEQLLRKLRDKLR</sequence>
<dbReference type="Proteomes" id="UP000626109">
    <property type="component" value="Unassembled WGS sequence"/>
</dbReference>
<evidence type="ECO:0000313" key="3">
    <source>
        <dbReference type="Proteomes" id="UP000626109"/>
    </source>
</evidence>
<gene>
    <name evidence="2" type="ORF">PGLA2088_LOCUS20601</name>
</gene>
<organism evidence="2 3">
    <name type="scientific">Polarella glacialis</name>
    <name type="common">Dinoflagellate</name>
    <dbReference type="NCBI Taxonomy" id="89957"/>
    <lineage>
        <taxon>Eukaryota</taxon>
        <taxon>Sar</taxon>
        <taxon>Alveolata</taxon>
        <taxon>Dinophyceae</taxon>
        <taxon>Suessiales</taxon>
        <taxon>Suessiaceae</taxon>
        <taxon>Polarella</taxon>
    </lineage>
</organism>
<evidence type="ECO:0000256" key="1">
    <source>
        <dbReference type="SAM" id="MobiDB-lite"/>
    </source>
</evidence>
<name>A0A813JB83_POLGL</name>
<evidence type="ECO:0000313" key="2">
    <source>
        <dbReference type="EMBL" id="CAE8678059.1"/>
    </source>
</evidence>
<dbReference type="EMBL" id="CAJNNW010025652">
    <property type="protein sequence ID" value="CAE8678059.1"/>
    <property type="molecule type" value="Genomic_DNA"/>
</dbReference>
<reference evidence="2" key="1">
    <citation type="submission" date="2021-02" db="EMBL/GenBank/DDBJ databases">
        <authorList>
            <person name="Dougan E. K."/>
            <person name="Rhodes N."/>
            <person name="Thang M."/>
            <person name="Chan C."/>
        </authorList>
    </citation>
    <scope>NUCLEOTIDE SEQUENCE</scope>
</reference>
<proteinExistence type="predicted"/>
<feature type="region of interest" description="Disordered" evidence="1">
    <location>
        <begin position="65"/>
        <end position="108"/>
    </location>
</feature>
<comment type="caution">
    <text evidence="2">The sequence shown here is derived from an EMBL/GenBank/DDBJ whole genome shotgun (WGS) entry which is preliminary data.</text>
</comment>
<dbReference type="AlphaFoldDB" id="A0A813JB83"/>
<protein>
    <submittedName>
        <fullName evidence="2">Uncharacterized protein</fullName>
    </submittedName>
</protein>
<feature type="compositionally biased region" description="Basic and acidic residues" evidence="1">
    <location>
        <begin position="92"/>
        <end position="108"/>
    </location>
</feature>
<accession>A0A813JB83</accession>